<dbReference type="GO" id="GO:0016592">
    <property type="term" value="C:mediator complex"/>
    <property type="evidence" value="ECO:0007669"/>
    <property type="project" value="InterPro"/>
</dbReference>
<comment type="subcellular location">
    <subcellularLocation>
        <location evidence="1 6">Nucleus</location>
    </subcellularLocation>
</comment>
<comment type="similarity">
    <text evidence="2 6">Belongs to the Mediator complex subunit 19 family.</text>
</comment>
<accession>A0A8S1ELL1</accession>
<dbReference type="GO" id="GO:0003712">
    <property type="term" value="F:transcription coregulator activity"/>
    <property type="evidence" value="ECO:0007669"/>
    <property type="project" value="InterPro"/>
</dbReference>
<evidence type="ECO:0000256" key="2">
    <source>
        <dbReference type="ARBA" id="ARBA00009259"/>
    </source>
</evidence>
<comment type="subunit">
    <text evidence="6">Component of the Mediator complex.</text>
</comment>
<dbReference type="AlphaFoldDB" id="A0A8S1ELL1"/>
<dbReference type="PANTHER" id="PTHR22536:SF1">
    <property type="entry name" value="MEDIATOR OF RNA POLYMERASE II TRANSCRIPTION SUBUNIT 19"/>
    <property type="match status" value="1"/>
</dbReference>
<evidence type="ECO:0000313" key="9">
    <source>
        <dbReference type="Proteomes" id="UP000494206"/>
    </source>
</evidence>
<evidence type="ECO:0000256" key="4">
    <source>
        <dbReference type="ARBA" id="ARBA00023163"/>
    </source>
</evidence>
<evidence type="ECO:0000256" key="7">
    <source>
        <dbReference type="SAM" id="MobiDB-lite"/>
    </source>
</evidence>
<evidence type="ECO:0000256" key="3">
    <source>
        <dbReference type="ARBA" id="ARBA00023015"/>
    </source>
</evidence>
<dbReference type="OrthoDB" id="10044050at2759"/>
<keyword evidence="3 6" id="KW-0805">Transcription regulation</keyword>
<comment type="function">
    <text evidence="6">Component of the Mediator complex, a coactivator involved in the regulated transcription of nearly all RNA polymerase II-dependent genes. Mediator functions as a bridge to convey information from gene-specific regulatory proteins to the basal RNA polymerase II transcription machinery. Mediator is recruited to promoters by direct interactions with regulatory proteins and serves as a scaffold for the assembly of a functional preinitiation complex with RNA polymerase II and the general transcription factors.</text>
</comment>
<dbReference type="EMBL" id="CADEPM010000003">
    <property type="protein sequence ID" value="CAB3401687.1"/>
    <property type="molecule type" value="Genomic_DNA"/>
</dbReference>
<sequence>MDAGPTTGSLKTKISLKSGQGQIVTPFHTFQLELPPKSEINGSIDLLEAYDLGKLCHGLFNPRRLREEMSSFLPHLYGNLSFNVLQEASSLRALVDKPPIHKEITTLPSSSMQGFKLSTGPVDERYRHLFDKKREVDINWVMDEHPVMGRIRSSLEQRVAGRDILDHEERKRKHKKEKKKKKKNKMRNEDADESSSTMPTASAAPSSTPMEF</sequence>
<proteinExistence type="inferred from homology"/>
<dbReference type="InterPro" id="IPR019403">
    <property type="entry name" value="Mediator_Med19_met"/>
</dbReference>
<feature type="region of interest" description="Disordered" evidence="7">
    <location>
        <begin position="162"/>
        <end position="212"/>
    </location>
</feature>
<evidence type="ECO:0000313" key="8">
    <source>
        <dbReference type="EMBL" id="CAB3401687.1"/>
    </source>
</evidence>
<protein>
    <recommendedName>
        <fullName evidence="6">Mediator of RNA polymerase II transcription subunit 19</fullName>
    </recommendedName>
    <alternativeName>
        <fullName evidence="6">Mediator complex subunit 19</fullName>
    </alternativeName>
</protein>
<evidence type="ECO:0000256" key="1">
    <source>
        <dbReference type="ARBA" id="ARBA00004123"/>
    </source>
</evidence>
<evidence type="ECO:0000256" key="6">
    <source>
        <dbReference type="RuleBase" id="RU364151"/>
    </source>
</evidence>
<dbReference type="Proteomes" id="UP000494206">
    <property type="component" value="Unassembled WGS sequence"/>
</dbReference>
<feature type="compositionally biased region" description="Basic residues" evidence="7">
    <location>
        <begin position="170"/>
        <end position="185"/>
    </location>
</feature>
<keyword evidence="4 6" id="KW-0804">Transcription</keyword>
<dbReference type="Pfam" id="PF10278">
    <property type="entry name" value="Med19"/>
    <property type="match status" value="1"/>
</dbReference>
<keyword evidence="5 6" id="KW-0539">Nucleus</keyword>
<dbReference type="PANTHER" id="PTHR22536">
    <property type="entry name" value="LUNG CANCER METASTASIS-RELATED LCMR1 PROTEIN"/>
    <property type="match status" value="1"/>
</dbReference>
<feature type="compositionally biased region" description="Low complexity" evidence="7">
    <location>
        <begin position="194"/>
        <end position="212"/>
    </location>
</feature>
<comment type="caution">
    <text evidence="8">The sequence shown here is derived from an EMBL/GenBank/DDBJ whole genome shotgun (WGS) entry which is preliminary data.</text>
</comment>
<organism evidence="8 9">
    <name type="scientific">Caenorhabditis bovis</name>
    <dbReference type="NCBI Taxonomy" id="2654633"/>
    <lineage>
        <taxon>Eukaryota</taxon>
        <taxon>Metazoa</taxon>
        <taxon>Ecdysozoa</taxon>
        <taxon>Nematoda</taxon>
        <taxon>Chromadorea</taxon>
        <taxon>Rhabditida</taxon>
        <taxon>Rhabditina</taxon>
        <taxon>Rhabditomorpha</taxon>
        <taxon>Rhabditoidea</taxon>
        <taxon>Rhabditidae</taxon>
        <taxon>Peloderinae</taxon>
        <taxon>Caenorhabditis</taxon>
    </lineage>
</organism>
<reference evidence="8 9" key="1">
    <citation type="submission" date="2020-04" db="EMBL/GenBank/DDBJ databases">
        <authorList>
            <person name="Laetsch R D."/>
            <person name="Stevens L."/>
            <person name="Kumar S."/>
            <person name="Blaxter L. M."/>
        </authorList>
    </citation>
    <scope>NUCLEOTIDE SEQUENCE [LARGE SCALE GENOMIC DNA]</scope>
</reference>
<evidence type="ECO:0000256" key="5">
    <source>
        <dbReference type="ARBA" id="ARBA00023242"/>
    </source>
</evidence>
<dbReference type="GO" id="GO:0045944">
    <property type="term" value="P:positive regulation of transcription by RNA polymerase II"/>
    <property type="evidence" value="ECO:0007669"/>
    <property type="project" value="TreeGrafter"/>
</dbReference>
<keyword evidence="9" id="KW-1185">Reference proteome</keyword>
<name>A0A8S1ELL1_9PELO</name>
<keyword evidence="6" id="KW-0010">Activator</keyword>
<gene>
    <name evidence="6" type="primary">MED19</name>
    <name evidence="8" type="ORF">CBOVIS_LOCUS4400</name>
</gene>